<dbReference type="GO" id="GO:0015020">
    <property type="term" value="F:glucuronosyltransferase activity"/>
    <property type="evidence" value="ECO:0007669"/>
    <property type="project" value="TreeGrafter"/>
</dbReference>
<keyword evidence="2" id="KW-0328">Glycosyltransferase</keyword>
<dbReference type="Ensembl" id="ENSVURT00010036760.1">
    <property type="protein sequence ID" value="ENSVURP00010032282.1"/>
    <property type="gene ID" value="ENSVURG00010024639.1"/>
</dbReference>
<keyword evidence="3" id="KW-0808">Transferase</keyword>
<evidence type="ECO:0000256" key="1">
    <source>
        <dbReference type="ARBA" id="ARBA00009995"/>
    </source>
</evidence>
<dbReference type="Gene3D" id="3.40.50.2000">
    <property type="entry name" value="Glycogen Phosphorylase B"/>
    <property type="match status" value="1"/>
</dbReference>
<name>A0A4X2ME13_VOMUR</name>
<evidence type="ECO:0000256" key="3">
    <source>
        <dbReference type="ARBA" id="ARBA00022679"/>
    </source>
</evidence>
<dbReference type="OMA" id="KTNEPAR"/>
<dbReference type="GeneTree" id="ENSGT00940000153212"/>
<protein>
    <submittedName>
        <fullName evidence="5">Uncharacterized protein</fullName>
    </submittedName>
</protein>
<dbReference type="AlphaFoldDB" id="A0A4X2ME13"/>
<feature type="chain" id="PRO_5021301598" evidence="4">
    <location>
        <begin position="28"/>
        <end position="312"/>
    </location>
</feature>
<keyword evidence="4" id="KW-0732">Signal</keyword>
<dbReference type="PANTHER" id="PTHR48043">
    <property type="entry name" value="EG:EG0003.4 PROTEIN-RELATED"/>
    <property type="match status" value="1"/>
</dbReference>
<feature type="signal peptide" evidence="4">
    <location>
        <begin position="1"/>
        <end position="27"/>
    </location>
</feature>
<reference evidence="5" key="3">
    <citation type="submission" date="2025-09" db="UniProtKB">
        <authorList>
            <consortium name="Ensembl"/>
        </authorList>
    </citation>
    <scope>IDENTIFICATION</scope>
</reference>
<dbReference type="PANTHER" id="PTHR48043:SF140">
    <property type="entry name" value="UDP-GLUCURONOSYLTRANSFERASE 2A1"/>
    <property type="match status" value="1"/>
</dbReference>
<dbReference type="STRING" id="29139.ENSVURP00010032282"/>
<accession>A0A4X2ME13</accession>
<evidence type="ECO:0000256" key="2">
    <source>
        <dbReference type="ARBA" id="ARBA00022676"/>
    </source>
</evidence>
<dbReference type="Pfam" id="PF00201">
    <property type="entry name" value="UDPGT"/>
    <property type="match status" value="1"/>
</dbReference>
<dbReference type="SUPFAM" id="SSF53756">
    <property type="entry name" value="UDP-Glycosyltransferase/glycogen phosphorylase"/>
    <property type="match status" value="1"/>
</dbReference>
<dbReference type="Proteomes" id="UP000314987">
    <property type="component" value="Unassembled WGS sequence"/>
</dbReference>
<dbReference type="InterPro" id="IPR002213">
    <property type="entry name" value="UDP_glucos_trans"/>
</dbReference>
<comment type="similarity">
    <text evidence="1">Belongs to the UDP-glycosyltransferase family.</text>
</comment>
<sequence length="312" mass="35931">MFEKWVSVLLLLQFCCFGCGSCGKVLAWPLEYSHWINMKIVLEELAQRGNMVTVLVPSATILIDPTDSSSLNYEAFPVSATEEEVRSKMETFLDEMVNQNNDFSQWKTMWKFHEMMGKFMTEMKSLCEAVVFNQTLMEKLQKTGYDVLFADAVFPCGDLIAEMLEIPFINSLRWSMGNTYEKFYGGLPSPLSYVPMPMGKLTDKMTFMERVKNMLLSLLSDYYLHLYDIIWEQFYSEALGKMNNFLKCFGTSCLIFSFVCQGDYCGLLSINLSFSPLMELVFIVYGDLLKKLAQEFFDPFNSLVKPTDPFSE</sequence>
<organism evidence="5 6">
    <name type="scientific">Vombatus ursinus</name>
    <name type="common">Common wombat</name>
    <dbReference type="NCBI Taxonomy" id="29139"/>
    <lineage>
        <taxon>Eukaryota</taxon>
        <taxon>Metazoa</taxon>
        <taxon>Chordata</taxon>
        <taxon>Craniata</taxon>
        <taxon>Vertebrata</taxon>
        <taxon>Euteleostomi</taxon>
        <taxon>Mammalia</taxon>
        <taxon>Metatheria</taxon>
        <taxon>Diprotodontia</taxon>
        <taxon>Vombatidae</taxon>
        <taxon>Vombatus</taxon>
    </lineage>
</organism>
<dbReference type="InterPro" id="IPR050271">
    <property type="entry name" value="UDP-glycosyltransferase"/>
</dbReference>
<proteinExistence type="inferred from homology"/>
<evidence type="ECO:0000256" key="4">
    <source>
        <dbReference type="SAM" id="SignalP"/>
    </source>
</evidence>
<evidence type="ECO:0000313" key="5">
    <source>
        <dbReference type="Ensembl" id="ENSVURP00010032282.1"/>
    </source>
</evidence>
<reference evidence="5" key="2">
    <citation type="submission" date="2025-08" db="UniProtKB">
        <authorList>
            <consortium name="Ensembl"/>
        </authorList>
    </citation>
    <scope>IDENTIFICATION</scope>
</reference>
<reference evidence="6" key="1">
    <citation type="submission" date="2018-12" db="EMBL/GenBank/DDBJ databases">
        <authorList>
            <person name="Yazar S."/>
        </authorList>
    </citation>
    <scope>NUCLEOTIDE SEQUENCE [LARGE SCALE GENOMIC DNA]</scope>
</reference>
<keyword evidence="6" id="KW-1185">Reference proteome</keyword>
<evidence type="ECO:0000313" key="6">
    <source>
        <dbReference type="Proteomes" id="UP000314987"/>
    </source>
</evidence>